<dbReference type="InterPro" id="IPR052934">
    <property type="entry name" value="Methyl-DNA_Rec/Restrict_Enz"/>
</dbReference>
<dbReference type="InterPro" id="IPR027417">
    <property type="entry name" value="P-loop_NTPase"/>
</dbReference>
<organism evidence="2 3">
    <name type="scientific">Sharpea porci</name>
    <dbReference type="NCBI Taxonomy" id="2652286"/>
    <lineage>
        <taxon>Bacteria</taxon>
        <taxon>Bacillati</taxon>
        <taxon>Bacillota</taxon>
        <taxon>Erysipelotrichia</taxon>
        <taxon>Erysipelotrichales</taxon>
        <taxon>Coprobacillaceae</taxon>
        <taxon>Sharpea</taxon>
    </lineage>
</organism>
<accession>A0A844FVA2</accession>
<gene>
    <name evidence="2" type="ORF">FYJ79_09780</name>
</gene>
<sequence>MSNNYQRLLSFLIKYHGKQYKKQEKCTEEEKLYMNEAKKAGQEARNAFTSLVGIIEKEYDFTHERISQWQNSGTFVSYFWCQMKRSSHKNSQISLSLFAEKADDVFRFRLSIELAIDKAQKDDLETYKRLLDIPLKKELVYISGGNNEDEFRVLNERDNSIVKAMGLKKVQVSYVFKDEQYTDDDSFEKEVLKAAGLLIPYYEYLFNNKDEKVKDKTNEQDDGKEQVSFMSISTTDAIAQIKDYIVSKGFSYPDGLIENFYLCLKSKPFVILAGTSGTGKTRLVKLFSQAISAKYHLVSVRPDWSDGSDLFGHTDLNGRFIEGPICSAFQDAIKNPDIPVILCLDEMNLARVEYYLSDFLSVIESREREQDKIVTTAIAQYQEGIPDNLYIVGTVNMDETTFPFSKKVLDRANTIEFSFVDLVPDFSDVGNSVDPLKLSNSFLCTNYLVLGQDCIAEANYVVDICNELQKINEILLEANAHVGYRVRDEIVFYLLNNKQSGDLLSHDQAMDNEIMQKILPRIQGSSNTIHDMLCELFKVCAADYTQKTGDSDSEKMKKILVDQDISCKYRKSAEKLELMVRRFEEDGFTSYWL</sequence>
<reference evidence="2 3" key="1">
    <citation type="submission" date="2019-08" db="EMBL/GenBank/DDBJ databases">
        <title>In-depth cultivation of the pig gut microbiome towards novel bacterial diversity and tailored functional studies.</title>
        <authorList>
            <person name="Wylensek D."/>
            <person name="Hitch T.C.A."/>
            <person name="Clavel T."/>
        </authorList>
    </citation>
    <scope>NUCLEOTIDE SEQUENCE [LARGE SCALE GENOMIC DNA]</scope>
    <source>
        <strain evidence="2 3">CA-Schmier-601-WT-3</strain>
    </source>
</reference>
<evidence type="ECO:0000313" key="2">
    <source>
        <dbReference type="EMBL" id="MST89857.1"/>
    </source>
</evidence>
<dbReference type="PANTHER" id="PTHR37291">
    <property type="entry name" value="5-METHYLCYTOSINE-SPECIFIC RESTRICTION ENZYME B"/>
    <property type="match status" value="1"/>
</dbReference>
<dbReference type="SMART" id="SM00382">
    <property type="entry name" value="AAA"/>
    <property type="match status" value="1"/>
</dbReference>
<dbReference type="EMBL" id="VUNM01000026">
    <property type="protein sequence ID" value="MST89857.1"/>
    <property type="molecule type" value="Genomic_DNA"/>
</dbReference>
<name>A0A844FVA2_9FIRM</name>
<evidence type="ECO:0000259" key="1">
    <source>
        <dbReference type="SMART" id="SM00382"/>
    </source>
</evidence>
<dbReference type="Gene3D" id="3.40.50.300">
    <property type="entry name" value="P-loop containing nucleotide triphosphate hydrolases"/>
    <property type="match status" value="1"/>
</dbReference>
<protein>
    <submittedName>
        <fullName evidence="2">AAA domain-containing protein</fullName>
    </submittedName>
</protein>
<dbReference type="Proteomes" id="UP000442619">
    <property type="component" value="Unassembled WGS sequence"/>
</dbReference>
<dbReference type="PANTHER" id="PTHR37291:SF1">
    <property type="entry name" value="TYPE IV METHYL-DIRECTED RESTRICTION ENZYME ECOKMCRB SUBUNIT"/>
    <property type="match status" value="1"/>
</dbReference>
<dbReference type="SUPFAM" id="SSF52540">
    <property type="entry name" value="P-loop containing nucleoside triphosphate hydrolases"/>
    <property type="match status" value="1"/>
</dbReference>
<comment type="caution">
    <text evidence="2">The sequence shown here is derived from an EMBL/GenBank/DDBJ whole genome shotgun (WGS) entry which is preliminary data.</text>
</comment>
<evidence type="ECO:0000313" key="3">
    <source>
        <dbReference type="Proteomes" id="UP000442619"/>
    </source>
</evidence>
<dbReference type="GO" id="GO:0005524">
    <property type="term" value="F:ATP binding"/>
    <property type="evidence" value="ECO:0007669"/>
    <property type="project" value="InterPro"/>
</dbReference>
<keyword evidence="3" id="KW-1185">Reference proteome</keyword>
<proteinExistence type="predicted"/>
<dbReference type="AlphaFoldDB" id="A0A844FVA2"/>
<feature type="domain" description="AAA+ ATPase" evidence="1">
    <location>
        <begin position="266"/>
        <end position="428"/>
    </location>
</feature>
<dbReference type="InterPro" id="IPR011704">
    <property type="entry name" value="ATPase_dyneun-rel_AAA"/>
</dbReference>
<dbReference type="RefSeq" id="WP_154517608.1">
    <property type="nucleotide sequence ID" value="NZ_VUNM01000026.1"/>
</dbReference>
<dbReference type="InterPro" id="IPR003593">
    <property type="entry name" value="AAA+_ATPase"/>
</dbReference>
<dbReference type="GO" id="GO:0016887">
    <property type="term" value="F:ATP hydrolysis activity"/>
    <property type="evidence" value="ECO:0007669"/>
    <property type="project" value="InterPro"/>
</dbReference>
<dbReference type="Pfam" id="PF07728">
    <property type="entry name" value="AAA_5"/>
    <property type="match status" value="1"/>
</dbReference>